<dbReference type="PANTHER" id="PTHR36122">
    <property type="entry name" value="NICOTINAMIDE RIBOSIDE TRANSPORTER PNUC"/>
    <property type="match status" value="1"/>
</dbReference>
<gene>
    <name evidence="11" type="ORF">SAMN05421738_10528</name>
</gene>
<evidence type="ECO:0000256" key="4">
    <source>
        <dbReference type="ARBA" id="ARBA00017522"/>
    </source>
</evidence>
<dbReference type="RefSeq" id="WP_092907362.1">
    <property type="nucleotide sequence ID" value="NZ_FOUZ01000005.1"/>
</dbReference>
<feature type="transmembrane region" description="Helical" evidence="10">
    <location>
        <begin position="68"/>
        <end position="85"/>
    </location>
</feature>
<keyword evidence="6" id="KW-1003">Cell membrane</keyword>
<dbReference type="NCBIfam" id="TIGR01528">
    <property type="entry name" value="NMN_trans_PnuC"/>
    <property type="match status" value="1"/>
</dbReference>
<reference evidence="12" key="1">
    <citation type="submission" date="2016-10" db="EMBL/GenBank/DDBJ databases">
        <authorList>
            <person name="Varghese N."/>
            <person name="Submissions S."/>
        </authorList>
    </citation>
    <scope>NUCLEOTIDE SEQUENCE [LARGE SCALE GENOMIC DNA]</scope>
    <source>
        <strain evidence="12">XJ109</strain>
    </source>
</reference>
<keyword evidence="12" id="KW-1185">Reference proteome</keyword>
<evidence type="ECO:0000313" key="11">
    <source>
        <dbReference type="EMBL" id="SFM98159.1"/>
    </source>
</evidence>
<dbReference type="GO" id="GO:0005886">
    <property type="term" value="C:plasma membrane"/>
    <property type="evidence" value="ECO:0007669"/>
    <property type="project" value="UniProtKB-SubCell"/>
</dbReference>
<evidence type="ECO:0000256" key="3">
    <source>
        <dbReference type="ARBA" id="ARBA00006669"/>
    </source>
</evidence>
<dbReference type="GO" id="GO:0034257">
    <property type="term" value="F:nicotinamide riboside transmembrane transporter activity"/>
    <property type="evidence" value="ECO:0007669"/>
    <property type="project" value="InterPro"/>
</dbReference>
<keyword evidence="7 10" id="KW-0812">Transmembrane</keyword>
<accession>A0A1I4VAG7</accession>
<dbReference type="STRING" id="684065.SAMN05421738_10528"/>
<feature type="transmembrane region" description="Helical" evidence="10">
    <location>
        <begin position="43"/>
        <end position="62"/>
    </location>
</feature>
<keyword evidence="8 10" id="KW-1133">Transmembrane helix</keyword>
<organism evidence="11 12">
    <name type="scientific">Algoriella xinjiangensis</name>
    <dbReference type="NCBI Taxonomy" id="684065"/>
    <lineage>
        <taxon>Bacteria</taxon>
        <taxon>Pseudomonadati</taxon>
        <taxon>Bacteroidota</taxon>
        <taxon>Flavobacteriia</taxon>
        <taxon>Flavobacteriales</taxon>
        <taxon>Weeksellaceae</taxon>
        <taxon>Algoriella</taxon>
    </lineage>
</organism>
<evidence type="ECO:0000256" key="5">
    <source>
        <dbReference type="ARBA" id="ARBA00022448"/>
    </source>
</evidence>
<dbReference type="EMBL" id="FOUZ01000005">
    <property type="protein sequence ID" value="SFM98159.1"/>
    <property type="molecule type" value="Genomic_DNA"/>
</dbReference>
<evidence type="ECO:0000256" key="9">
    <source>
        <dbReference type="ARBA" id="ARBA00023136"/>
    </source>
</evidence>
<evidence type="ECO:0000256" key="10">
    <source>
        <dbReference type="SAM" id="Phobius"/>
    </source>
</evidence>
<comment type="similarity">
    <text evidence="3">Belongs to the nicotinamide ribonucleoside (NR) uptake permease (TC 4.B.1) family.</text>
</comment>
<evidence type="ECO:0000256" key="6">
    <source>
        <dbReference type="ARBA" id="ARBA00022475"/>
    </source>
</evidence>
<dbReference type="AlphaFoldDB" id="A0A1I4VAG7"/>
<keyword evidence="5" id="KW-0813">Transport</keyword>
<feature type="transmembrane region" description="Helical" evidence="10">
    <location>
        <begin position="20"/>
        <end position="36"/>
    </location>
</feature>
<feature type="transmembrane region" description="Helical" evidence="10">
    <location>
        <begin position="106"/>
        <end position="126"/>
    </location>
</feature>
<keyword evidence="9 10" id="KW-0472">Membrane</keyword>
<comment type="subcellular location">
    <subcellularLocation>
        <location evidence="2">Cell membrane</location>
        <topology evidence="2">Multi-pass membrane protein</topology>
    </subcellularLocation>
</comment>
<dbReference type="OrthoDB" id="9791248at2"/>
<evidence type="ECO:0000256" key="1">
    <source>
        <dbReference type="ARBA" id="ARBA00002672"/>
    </source>
</evidence>
<evidence type="ECO:0000313" key="12">
    <source>
        <dbReference type="Proteomes" id="UP000199149"/>
    </source>
</evidence>
<dbReference type="Pfam" id="PF04973">
    <property type="entry name" value="NMN_transporter"/>
    <property type="match status" value="1"/>
</dbReference>
<proteinExistence type="inferred from homology"/>
<dbReference type="Proteomes" id="UP000199149">
    <property type="component" value="Unassembled WGS sequence"/>
</dbReference>
<dbReference type="PANTHER" id="PTHR36122:SF2">
    <property type="entry name" value="NICOTINAMIDE RIBOSIDE TRANSPORTER PNUC"/>
    <property type="match status" value="1"/>
</dbReference>
<name>A0A1I4VAG7_9FLAO</name>
<comment type="function">
    <text evidence="1">Required for nicotinamide riboside transport across the inner membrane.</text>
</comment>
<dbReference type="InterPro" id="IPR006419">
    <property type="entry name" value="NMN_transpt_PnuC"/>
</dbReference>
<feature type="transmembrane region" description="Helical" evidence="10">
    <location>
        <begin position="175"/>
        <end position="192"/>
    </location>
</feature>
<feature type="transmembrane region" description="Helical" evidence="10">
    <location>
        <begin position="151"/>
        <end position="168"/>
    </location>
</feature>
<sequence>MNNFIDYIVEPYKSYSTLQIILEIIAAFFGVLSVYYTKKRNILVYPTGILSTFLYIYLFFSWGLYGETLINLYYTSMSVYGWVLWSKQTEKDHLHVDVSWAKKTDYLKSLGLFFGTFIFILVLYHFRPIIDGFKNIIEIDTLIWSYKPVDFIDATSTGIFLIGMWLMAKRKIDNWYFWILGDIIMIPLLIYKGYAISSFQYSIFLILAIQGLFEWKKSVK</sequence>
<evidence type="ECO:0000256" key="2">
    <source>
        <dbReference type="ARBA" id="ARBA00004651"/>
    </source>
</evidence>
<evidence type="ECO:0000256" key="7">
    <source>
        <dbReference type="ARBA" id="ARBA00022692"/>
    </source>
</evidence>
<protein>
    <recommendedName>
        <fullName evidence="4">Nicotinamide riboside transporter PnuC</fullName>
    </recommendedName>
</protein>
<evidence type="ECO:0000256" key="8">
    <source>
        <dbReference type="ARBA" id="ARBA00022989"/>
    </source>
</evidence>